<name>A0A5M8AFG4_9BURK</name>
<reference evidence="2 3" key="1">
    <citation type="submission" date="2019-09" db="EMBL/GenBank/DDBJ databases">
        <title>Isolation of a novel species in the genus Cupriavidus from patients with sepsis using whole genome sequencing.</title>
        <authorList>
            <person name="Kweon O.J."/>
            <person name="Lee M.-K."/>
        </authorList>
    </citation>
    <scope>NUCLEOTIDE SEQUENCE [LARGE SCALE GENOMIC DNA]</scope>
    <source>
        <strain evidence="2 3">MKL-01</strain>
    </source>
</reference>
<accession>A0A5M8AFG4</accession>
<evidence type="ECO:0000313" key="2">
    <source>
        <dbReference type="EMBL" id="KAA6120981.1"/>
    </source>
</evidence>
<feature type="region of interest" description="Disordered" evidence="1">
    <location>
        <begin position="36"/>
        <end position="76"/>
    </location>
</feature>
<sequence length="76" mass="7711">MRTAISPRLAIRTFFIANLGAGLGANLGTGLGTNLGAGLGKRAPAQPADGCSSSKGPIGLNRSHAPTGIWPARSRW</sequence>
<dbReference type="AlphaFoldDB" id="A0A5M8AFG4"/>
<proteinExistence type="predicted"/>
<comment type="caution">
    <text evidence="2">The sequence shown here is derived from an EMBL/GenBank/DDBJ whole genome shotgun (WGS) entry which is preliminary data.</text>
</comment>
<protein>
    <submittedName>
        <fullName evidence="2">Uncharacterized protein</fullName>
    </submittedName>
</protein>
<organism evidence="2 3">
    <name type="scientific">Cupriavidus cauae</name>
    <dbReference type="NCBI Taxonomy" id="2608999"/>
    <lineage>
        <taxon>Bacteria</taxon>
        <taxon>Pseudomonadati</taxon>
        <taxon>Pseudomonadota</taxon>
        <taxon>Betaproteobacteria</taxon>
        <taxon>Burkholderiales</taxon>
        <taxon>Burkholderiaceae</taxon>
        <taxon>Cupriavidus</taxon>
    </lineage>
</organism>
<dbReference type="Proteomes" id="UP000324324">
    <property type="component" value="Unassembled WGS sequence"/>
</dbReference>
<evidence type="ECO:0000256" key="1">
    <source>
        <dbReference type="SAM" id="MobiDB-lite"/>
    </source>
</evidence>
<dbReference type="EMBL" id="VWRN01000045">
    <property type="protein sequence ID" value="KAA6120981.1"/>
    <property type="molecule type" value="Genomic_DNA"/>
</dbReference>
<keyword evidence="3" id="KW-1185">Reference proteome</keyword>
<evidence type="ECO:0000313" key="3">
    <source>
        <dbReference type="Proteomes" id="UP000324324"/>
    </source>
</evidence>
<gene>
    <name evidence="2" type="ORF">F1599_17695</name>
</gene>